<evidence type="ECO:0000256" key="2">
    <source>
        <dbReference type="ARBA" id="ARBA00023125"/>
    </source>
</evidence>
<dbReference type="Gene3D" id="1.10.10.10">
    <property type="entry name" value="Winged helix-like DNA-binding domain superfamily/Winged helix DNA-binding domain"/>
    <property type="match status" value="1"/>
</dbReference>
<feature type="domain" description="HTH gntR-type" evidence="4">
    <location>
        <begin position="27"/>
        <end position="95"/>
    </location>
</feature>
<dbReference type="Proteomes" id="UP000467130">
    <property type="component" value="Chromosome"/>
</dbReference>
<dbReference type="SMART" id="SM00866">
    <property type="entry name" value="UTRA"/>
    <property type="match status" value="1"/>
</dbReference>
<accession>A0A7I7Q9M8</accession>
<gene>
    <name evidence="5" type="ORF">MSTO_30560</name>
</gene>
<dbReference type="Gene3D" id="3.40.1410.10">
    <property type="entry name" value="Chorismate lyase-like"/>
    <property type="match status" value="1"/>
</dbReference>
<name>A0A7I7Q9M8_9MYCO</name>
<dbReference type="GO" id="GO:0045892">
    <property type="term" value="P:negative regulation of DNA-templated transcription"/>
    <property type="evidence" value="ECO:0007669"/>
    <property type="project" value="TreeGrafter"/>
</dbReference>
<evidence type="ECO:0000313" key="5">
    <source>
        <dbReference type="EMBL" id="BBY22851.1"/>
    </source>
</evidence>
<dbReference type="Pfam" id="PF00392">
    <property type="entry name" value="GntR"/>
    <property type="match status" value="1"/>
</dbReference>
<dbReference type="PRINTS" id="PR00035">
    <property type="entry name" value="HTHGNTR"/>
</dbReference>
<evidence type="ECO:0000256" key="3">
    <source>
        <dbReference type="ARBA" id="ARBA00023163"/>
    </source>
</evidence>
<dbReference type="GO" id="GO:0003700">
    <property type="term" value="F:DNA-binding transcription factor activity"/>
    <property type="evidence" value="ECO:0007669"/>
    <property type="project" value="InterPro"/>
</dbReference>
<keyword evidence="6" id="KW-1185">Reference proteome</keyword>
<keyword evidence="2" id="KW-0238">DNA-binding</keyword>
<sequence length="271" mass="29861">MRFMANSESAEELDLDIADLRILRGSVPASTQLAEWLKAQILEQRLRSGSRLPSERELILRSGLSRVTVRAAVGILEHEGWLVRRQGLGTFVAEPVKQELASGVRTITEVLLDSGVTPRVDVLSHGIVTPPERIARALRRPDALRIRRRYSDNNQPLALVTIYLSPDLGDAVTPLLSTDSTETTYTMWEQRLGVRIGTASHEIHAAGASPDVAEALDLSEGAPVLVLERTTYTVGGEPLEVVVFHHRPERYGFSMTLARETSGPTIGMIER</sequence>
<reference evidence="5 6" key="1">
    <citation type="journal article" date="2019" name="Emerg. Microbes Infect.">
        <title>Comprehensive subspecies identification of 175 nontuberculous mycobacteria species based on 7547 genomic profiles.</title>
        <authorList>
            <person name="Matsumoto Y."/>
            <person name="Kinjo T."/>
            <person name="Motooka D."/>
            <person name="Nabeya D."/>
            <person name="Jung N."/>
            <person name="Uechi K."/>
            <person name="Horii T."/>
            <person name="Iida T."/>
            <person name="Fujita J."/>
            <person name="Nakamura S."/>
        </authorList>
    </citation>
    <scope>NUCLEOTIDE SEQUENCE [LARGE SCALE GENOMIC DNA]</scope>
    <source>
        <strain evidence="5 6">JCM 17783</strain>
    </source>
</reference>
<dbReference type="Pfam" id="PF07702">
    <property type="entry name" value="UTRA"/>
    <property type="match status" value="1"/>
</dbReference>
<organism evidence="5 6">
    <name type="scientific">Mycobacterium stomatepiae</name>
    <dbReference type="NCBI Taxonomy" id="470076"/>
    <lineage>
        <taxon>Bacteria</taxon>
        <taxon>Bacillati</taxon>
        <taxon>Actinomycetota</taxon>
        <taxon>Actinomycetes</taxon>
        <taxon>Mycobacteriales</taxon>
        <taxon>Mycobacteriaceae</taxon>
        <taxon>Mycobacterium</taxon>
        <taxon>Mycobacterium simiae complex</taxon>
    </lineage>
</organism>
<dbReference type="GO" id="GO:0003677">
    <property type="term" value="F:DNA binding"/>
    <property type="evidence" value="ECO:0007669"/>
    <property type="project" value="UniProtKB-KW"/>
</dbReference>
<dbReference type="PANTHER" id="PTHR44846">
    <property type="entry name" value="MANNOSYL-D-GLYCERATE TRANSPORT/METABOLISM SYSTEM REPRESSOR MNGR-RELATED"/>
    <property type="match status" value="1"/>
</dbReference>
<dbReference type="PROSITE" id="PS50949">
    <property type="entry name" value="HTH_GNTR"/>
    <property type="match status" value="1"/>
</dbReference>
<dbReference type="KEGG" id="msto:MSTO_30560"/>
<dbReference type="SMART" id="SM00345">
    <property type="entry name" value="HTH_GNTR"/>
    <property type="match status" value="1"/>
</dbReference>
<dbReference type="PANTHER" id="PTHR44846:SF1">
    <property type="entry name" value="MANNOSYL-D-GLYCERATE TRANSPORT_METABOLISM SYSTEM REPRESSOR MNGR-RELATED"/>
    <property type="match status" value="1"/>
</dbReference>
<dbReference type="InterPro" id="IPR000524">
    <property type="entry name" value="Tscrpt_reg_HTH_GntR"/>
</dbReference>
<dbReference type="InterPro" id="IPR028978">
    <property type="entry name" value="Chorismate_lyase_/UTRA_dom_sf"/>
</dbReference>
<dbReference type="SUPFAM" id="SSF64288">
    <property type="entry name" value="Chorismate lyase-like"/>
    <property type="match status" value="1"/>
</dbReference>
<evidence type="ECO:0000313" key="6">
    <source>
        <dbReference type="Proteomes" id="UP000467130"/>
    </source>
</evidence>
<dbReference type="InterPro" id="IPR050679">
    <property type="entry name" value="Bact_HTH_transcr_reg"/>
</dbReference>
<keyword evidence="3" id="KW-0804">Transcription</keyword>
<proteinExistence type="predicted"/>
<keyword evidence="1" id="KW-0805">Transcription regulation</keyword>
<evidence type="ECO:0000256" key="1">
    <source>
        <dbReference type="ARBA" id="ARBA00023015"/>
    </source>
</evidence>
<dbReference type="InterPro" id="IPR036390">
    <property type="entry name" value="WH_DNA-bd_sf"/>
</dbReference>
<dbReference type="EMBL" id="AP022587">
    <property type="protein sequence ID" value="BBY22851.1"/>
    <property type="molecule type" value="Genomic_DNA"/>
</dbReference>
<dbReference type="CDD" id="cd07377">
    <property type="entry name" value="WHTH_GntR"/>
    <property type="match status" value="1"/>
</dbReference>
<dbReference type="InterPro" id="IPR011663">
    <property type="entry name" value="UTRA"/>
</dbReference>
<evidence type="ECO:0000259" key="4">
    <source>
        <dbReference type="PROSITE" id="PS50949"/>
    </source>
</evidence>
<dbReference type="InterPro" id="IPR036388">
    <property type="entry name" value="WH-like_DNA-bd_sf"/>
</dbReference>
<protein>
    <submittedName>
        <fullName evidence="5">Transcriptional regulator</fullName>
    </submittedName>
</protein>
<dbReference type="SUPFAM" id="SSF46785">
    <property type="entry name" value="Winged helix' DNA-binding domain"/>
    <property type="match status" value="1"/>
</dbReference>
<dbReference type="AlphaFoldDB" id="A0A7I7Q9M8"/>